<dbReference type="PANTHER" id="PTHR35249">
    <property type="entry name" value="DYNEIN REGULATORY COMPLEX SUBUNIT 7"/>
    <property type="match status" value="1"/>
</dbReference>
<evidence type="ECO:0000256" key="1">
    <source>
        <dbReference type="SAM" id="Coils"/>
    </source>
</evidence>
<evidence type="ECO:0000313" key="4">
    <source>
        <dbReference type="Proteomes" id="UP000037069"/>
    </source>
</evidence>
<keyword evidence="4" id="KW-1185">Reference proteome</keyword>
<dbReference type="PANTHER" id="PTHR35249:SF2">
    <property type="entry name" value="DYNEIN REGULATORY COMPLEX SUBUNIT 7"/>
    <property type="match status" value="1"/>
</dbReference>
<dbReference type="GO" id="GO:0030317">
    <property type="term" value="P:flagellated sperm motility"/>
    <property type="evidence" value="ECO:0007669"/>
    <property type="project" value="TreeGrafter"/>
</dbReference>
<proteinExistence type="predicted"/>
<dbReference type="GO" id="GO:0031514">
    <property type="term" value="C:motile cilium"/>
    <property type="evidence" value="ECO:0007669"/>
    <property type="project" value="TreeGrafter"/>
</dbReference>
<feature type="domain" description="Dynein regulatory complex subunit 7 C-terminal" evidence="2">
    <location>
        <begin position="172"/>
        <end position="278"/>
    </location>
</feature>
<dbReference type="InterPro" id="IPR056292">
    <property type="entry name" value="DRC7_C"/>
</dbReference>
<dbReference type="Pfam" id="PF24671">
    <property type="entry name" value="DRC7_C"/>
    <property type="match status" value="1"/>
</dbReference>
<protein>
    <submittedName>
        <fullName evidence="3">Coiled-coil domain-containing protein lobo</fullName>
    </submittedName>
</protein>
<dbReference type="OrthoDB" id="10262874at2759"/>
<accession>A0A0L0BX32</accession>
<keyword evidence="1" id="KW-0175">Coiled coil</keyword>
<sequence>MGNIATVWDVLFRAAGPKDLSPPHNVAVLTSLYTWGGGVIFSFRSASFSLDHLREDLSSSVSDSSDFPARRPKTLAAERRCKKALLAGEMPFVRSSRVRLCSPQNSGFGTSSIQTTPTQCLRKTNLGGSTTPQNDVPFGIREYADEEVFQRELKAKPADFLAPYLVAYKNRKLTYEESWAAYNACLFDLKSRFVGLLNDLQRQYEDLTTESKSLQRFLNKFENQFNNYDYEQLVNEAKEIELNKRMVQQRLTLTHEGSQKKYETIKESLLHDSRLNLHLNL</sequence>
<feature type="coiled-coil region" evidence="1">
    <location>
        <begin position="197"/>
        <end position="250"/>
    </location>
</feature>
<evidence type="ECO:0000313" key="3">
    <source>
        <dbReference type="EMBL" id="KNC24607.1"/>
    </source>
</evidence>
<dbReference type="Proteomes" id="UP000037069">
    <property type="component" value="Unassembled WGS sequence"/>
</dbReference>
<comment type="caution">
    <text evidence="3">The sequence shown here is derived from an EMBL/GenBank/DDBJ whole genome shotgun (WGS) entry which is preliminary data.</text>
</comment>
<dbReference type="AlphaFoldDB" id="A0A0L0BX32"/>
<reference evidence="3 4" key="1">
    <citation type="journal article" date="2015" name="Nat. Commun.">
        <title>Lucilia cuprina genome unlocks parasitic fly biology to underpin future interventions.</title>
        <authorList>
            <person name="Anstead C.A."/>
            <person name="Korhonen P.K."/>
            <person name="Young N.D."/>
            <person name="Hall R.S."/>
            <person name="Jex A.R."/>
            <person name="Murali S.C."/>
            <person name="Hughes D.S."/>
            <person name="Lee S.F."/>
            <person name="Perry T."/>
            <person name="Stroehlein A.J."/>
            <person name="Ansell B.R."/>
            <person name="Breugelmans B."/>
            <person name="Hofmann A."/>
            <person name="Qu J."/>
            <person name="Dugan S."/>
            <person name="Lee S.L."/>
            <person name="Chao H."/>
            <person name="Dinh H."/>
            <person name="Han Y."/>
            <person name="Doddapaneni H.V."/>
            <person name="Worley K.C."/>
            <person name="Muzny D.M."/>
            <person name="Ioannidis P."/>
            <person name="Waterhouse R.M."/>
            <person name="Zdobnov E.M."/>
            <person name="James P.J."/>
            <person name="Bagnall N.H."/>
            <person name="Kotze A.C."/>
            <person name="Gibbs R.A."/>
            <person name="Richards S."/>
            <person name="Batterham P."/>
            <person name="Gasser R.B."/>
        </authorList>
    </citation>
    <scope>NUCLEOTIDE SEQUENCE [LARGE SCALE GENOMIC DNA]</scope>
    <source>
        <strain evidence="3 4">LS</strain>
        <tissue evidence="3">Full body</tissue>
    </source>
</reference>
<gene>
    <name evidence="3" type="ORF">FF38_09661</name>
</gene>
<name>A0A0L0BX32_LUCCU</name>
<dbReference type="InterPro" id="IPR033551">
    <property type="entry name" value="DRC7/lobo"/>
</dbReference>
<dbReference type="EMBL" id="JRES01001205">
    <property type="protein sequence ID" value="KNC24607.1"/>
    <property type="molecule type" value="Genomic_DNA"/>
</dbReference>
<evidence type="ECO:0000259" key="2">
    <source>
        <dbReference type="Pfam" id="PF24671"/>
    </source>
</evidence>
<organism evidence="3 4">
    <name type="scientific">Lucilia cuprina</name>
    <name type="common">Green bottle fly</name>
    <name type="synonym">Australian sheep blowfly</name>
    <dbReference type="NCBI Taxonomy" id="7375"/>
    <lineage>
        <taxon>Eukaryota</taxon>
        <taxon>Metazoa</taxon>
        <taxon>Ecdysozoa</taxon>
        <taxon>Arthropoda</taxon>
        <taxon>Hexapoda</taxon>
        <taxon>Insecta</taxon>
        <taxon>Pterygota</taxon>
        <taxon>Neoptera</taxon>
        <taxon>Endopterygota</taxon>
        <taxon>Diptera</taxon>
        <taxon>Brachycera</taxon>
        <taxon>Muscomorpha</taxon>
        <taxon>Oestroidea</taxon>
        <taxon>Calliphoridae</taxon>
        <taxon>Luciliinae</taxon>
        <taxon>Lucilia</taxon>
    </lineage>
</organism>